<proteinExistence type="predicted"/>
<organism evidence="1 2">
    <name type="scientific">Methanogenium marinum</name>
    <dbReference type="NCBI Taxonomy" id="348610"/>
    <lineage>
        <taxon>Archaea</taxon>
        <taxon>Methanobacteriati</taxon>
        <taxon>Methanobacteriota</taxon>
        <taxon>Stenosarchaea group</taxon>
        <taxon>Methanomicrobia</taxon>
        <taxon>Methanomicrobiales</taxon>
        <taxon>Methanomicrobiaceae</taxon>
        <taxon>Methanogenium</taxon>
    </lineage>
</organism>
<evidence type="ECO:0000313" key="1">
    <source>
        <dbReference type="EMBL" id="MDE4908401.1"/>
    </source>
</evidence>
<dbReference type="Proteomes" id="UP001143747">
    <property type="component" value="Unassembled WGS sequence"/>
</dbReference>
<comment type="caution">
    <text evidence="1">The sequence shown here is derived from an EMBL/GenBank/DDBJ whole genome shotgun (WGS) entry which is preliminary data.</text>
</comment>
<dbReference type="Gene3D" id="2.60.40.1820">
    <property type="match status" value="1"/>
</dbReference>
<dbReference type="EMBL" id="JAKELO010000002">
    <property type="protein sequence ID" value="MDE4908401.1"/>
    <property type="molecule type" value="Genomic_DNA"/>
</dbReference>
<reference evidence="1" key="1">
    <citation type="submission" date="2022-01" db="EMBL/GenBank/DDBJ databases">
        <title>Draft genome of Methanogenium marinum DSM 15558.</title>
        <authorList>
            <person name="Chen S.-C."/>
            <person name="You Y.-T."/>
        </authorList>
    </citation>
    <scope>NUCLEOTIDE SEQUENCE</scope>
    <source>
        <strain evidence="1">DSM 15558</strain>
    </source>
</reference>
<dbReference type="SUPFAM" id="SSF117070">
    <property type="entry name" value="LEA14-like"/>
    <property type="match status" value="1"/>
</dbReference>
<dbReference type="RefSeq" id="WP_274925029.1">
    <property type="nucleotide sequence ID" value="NZ_JAKELO010000002.1"/>
</dbReference>
<accession>A0A9Q4KTE8</accession>
<name>A0A9Q4KTE8_9EURY</name>
<evidence type="ECO:0000313" key="2">
    <source>
        <dbReference type="Proteomes" id="UP001143747"/>
    </source>
</evidence>
<sequence>MDLSRLCSVSVRAISIKNVSLASIGGIVTVAVTSRAPAHLTLSEVRFDVIPVEGTIERSIIHGWAENVRLGAYTTTEVPVPVSVTSAEAVRFLTSALTRDMDAHVRGMAKIDAYLSEIIIPFDEVVTLPSLLMR</sequence>
<gene>
    <name evidence="1" type="ORF">L0665_07220</name>
</gene>
<keyword evidence="2" id="KW-1185">Reference proteome</keyword>
<dbReference type="AlphaFoldDB" id="A0A9Q4KTE8"/>
<protein>
    <submittedName>
        <fullName evidence="1">LEA type 2 family protein</fullName>
    </submittedName>
</protein>